<dbReference type="CDD" id="cd07017">
    <property type="entry name" value="S14_ClpP_2"/>
    <property type="match status" value="1"/>
</dbReference>
<dbReference type="STRING" id="2903.R1DPK2"/>
<name>A0A0D3IYR0_EMIH1</name>
<reference evidence="10" key="1">
    <citation type="journal article" date="2013" name="Nature">
        <title>Pan genome of the phytoplankton Emiliania underpins its global distribution.</title>
        <authorList>
            <person name="Read B.A."/>
            <person name="Kegel J."/>
            <person name="Klute M.J."/>
            <person name="Kuo A."/>
            <person name="Lefebvre S.C."/>
            <person name="Maumus F."/>
            <person name="Mayer C."/>
            <person name="Miller J."/>
            <person name="Monier A."/>
            <person name="Salamov A."/>
            <person name="Young J."/>
            <person name="Aguilar M."/>
            <person name="Claverie J.M."/>
            <person name="Frickenhaus S."/>
            <person name="Gonzalez K."/>
            <person name="Herman E.K."/>
            <person name="Lin Y.C."/>
            <person name="Napier J."/>
            <person name="Ogata H."/>
            <person name="Sarno A.F."/>
            <person name="Shmutz J."/>
            <person name="Schroeder D."/>
            <person name="de Vargas C."/>
            <person name="Verret F."/>
            <person name="von Dassow P."/>
            <person name="Valentin K."/>
            <person name="Van de Peer Y."/>
            <person name="Wheeler G."/>
            <person name="Dacks J.B."/>
            <person name="Delwiche C.F."/>
            <person name="Dyhrman S.T."/>
            <person name="Glockner G."/>
            <person name="John U."/>
            <person name="Richards T."/>
            <person name="Worden A.Z."/>
            <person name="Zhang X."/>
            <person name="Grigoriev I.V."/>
            <person name="Allen A.E."/>
            <person name="Bidle K."/>
            <person name="Borodovsky M."/>
            <person name="Bowler C."/>
            <person name="Brownlee C."/>
            <person name="Cock J.M."/>
            <person name="Elias M."/>
            <person name="Gladyshev V.N."/>
            <person name="Groth M."/>
            <person name="Guda C."/>
            <person name="Hadaegh A."/>
            <person name="Iglesias-Rodriguez M.D."/>
            <person name="Jenkins J."/>
            <person name="Jones B.M."/>
            <person name="Lawson T."/>
            <person name="Leese F."/>
            <person name="Lindquist E."/>
            <person name="Lobanov A."/>
            <person name="Lomsadze A."/>
            <person name="Malik S.B."/>
            <person name="Marsh M.E."/>
            <person name="Mackinder L."/>
            <person name="Mock T."/>
            <person name="Mueller-Roeber B."/>
            <person name="Pagarete A."/>
            <person name="Parker M."/>
            <person name="Probert I."/>
            <person name="Quesneville H."/>
            <person name="Raines C."/>
            <person name="Rensing S.A."/>
            <person name="Riano-Pachon D.M."/>
            <person name="Richier S."/>
            <person name="Rokitta S."/>
            <person name="Shiraiwa Y."/>
            <person name="Soanes D.M."/>
            <person name="van der Giezen M."/>
            <person name="Wahlund T.M."/>
            <person name="Williams B."/>
            <person name="Wilson W."/>
            <person name="Wolfe G."/>
            <person name="Wurch L.L."/>
        </authorList>
    </citation>
    <scope>NUCLEOTIDE SEQUENCE</scope>
</reference>
<feature type="active site" evidence="6">
    <location>
        <position position="168"/>
    </location>
</feature>
<keyword evidence="8" id="KW-0732">Signal</keyword>
<dbReference type="Gene3D" id="3.90.226.10">
    <property type="entry name" value="2-enoyl-CoA Hydratase, Chain A, domain 1"/>
    <property type="match status" value="1"/>
</dbReference>
<dbReference type="GO" id="GO:0009368">
    <property type="term" value="C:endopeptidase Clp complex"/>
    <property type="evidence" value="ECO:0007669"/>
    <property type="project" value="TreeGrafter"/>
</dbReference>
<dbReference type="InterPro" id="IPR029045">
    <property type="entry name" value="ClpP/crotonase-like_dom_sf"/>
</dbReference>
<evidence type="ECO:0000313" key="10">
    <source>
        <dbReference type="Proteomes" id="UP000013827"/>
    </source>
</evidence>
<evidence type="ECO:0000256" key="4">
    <source>
        <dbReference type="ARBA" id="ARBA00022825"/>
    </source>
</evidence>
<keyword evidence="3" id="KW-0378">Hydrolase</keyword>
<dbReference type="SUPFAM" id="SSF52096">
    <property type="entry name" value="ClpP/crotonase"/>
    <property type="match status" value="1"/>
</dbReference>
<keyword evidence="4" id="KW-0720">Serine protease</keyword>
<evidence type="ECO:0000256" key="6">
    <source>
        <dbReference type="PROSITE-ProRule" id="PRU10086"/>
    </source>
</evidence>
<evidence type="ECO:0000256" key="2">
    <source>
        <dbReference type="ARBA" id="ARBA00022670"/>
    </source>
</evidence>
<feature type="chain" id="PRO_5044291261" description="ATP-dependent Clp protease proteolytic subunit" evidence="8">
    <location>
        <begin position="25"/>
        <end position="259"/>
    </location>
</feature>
<dbReference type="PANTHER" id="PTHR10381">
    <property type="entry name" value="ATP-DEPENDENT CLP PROTEASE PROTEOLYTIC SUBUNIT"/>
    <property type="match status" value="1"/>
</dbReference>
<organism evidence="9 10">
    <name type="scientific">Emiliania huxleyi (strain CCMP1516)</name>
    <dbReference type="NCBI Taxonomy" id="280463"/>
    <lineage>
        <taxon>Eukaryota</taxon>
        <taxon>Haptista</taxon>
        <taxon>Haptophyta</taxon>
        <taxon>Prymnesiophyceae</taxon>
        <taxon>Isochrysidales</taxon>
        <taxon>Noelaerhabdaceae</taxon>
        <taxon>Emiliania</taxon>
    </lineage>
</organism>
<dbReference type="PROSITE" id="PS00382">
    <property type="entry name" value="CLP_PROTEASE_HIS"/>
    <property type="match status" value="1"/>
</dbReference>
<dbReference type="InterPro" id="IPR001907">
    <property type="entry name" value="ClpP"/>
</dbReference>
<comment type="similarity">
    <text evidence="1 7">Belongs to the peptidase S14 family.</text>
</comment>
<evidence type="ECO:0000256" key="3">
    <source>
        <dbReference type="ARBA" id="ARBA00022801"/>
    </source>
</evidence>
<keyword evidence="2" id="KW-0645">Protease</keyword>
<accession>A0A0D3IYR0</accession>
<dbReference type="GO" id="GO:0006515">
    <property type="term" value="P:protein quality control for misfolded or incompletely synthesized proteins"/>
    <property type="evidence" value="ECO:0007669"/>
    <property type="project" value="TreeGrafter"/>
</dbReference>
<dbReference type="Pfam" id="PF00574">
    <property type="entry name" value="CLP_protease"/>
    <property type="match status" value="1"/>
</dbReference>
<dbReference type="PRINTS" id="PR00127">
    <property type="entry name" value="CLPPROTEASEP"/>
</dbReference>
<dbReference type="GO" id="GO:0051117">
    <property type="term" value="F:ATPase binding"/>
    <property type="evidence" value="ECO:0007669"/>
    <property type="project" value="TreeGrafter"/>
</dbReference>
<evidence type="ECO:0000256" key="5">
    <source>
        <dbReference type="ARBA" id="ARBA00034021"/>
    </source>
</evidence>
<dbReference type="NCBIfam" id="NF009204">
    <property type="entry name" value="PRK12552.1"/>
    <property type="match status" value="1"/>
</dbReference>
<dbReference type="OMA" id="ICDTINY"/>
<dbReference type="PaxDb" id="2903-EOD16395"/>
<comment type="catalytic activity">
    <reaction evidence="5 6">
        <text>Hydrolysis of proteins to small peptides in the presence of ATP and magnesium. alpha-casein is the usual test substrate. In the absence of ATP, only oligopeptides shorter than five residues are hydrolyzed (such as succinyl-Leu-Tyr-|-NHMec, and Leu-Tyr-Leu-|-Tyr-Trp, in which cleavage of the -Tyr-|-Leu- and -Tyr-|-Trp bonds also occurs).</text>
        <dbReference type="EC" id="3.4.21.92"/>
    </reaction>
</comment>
<protein>
    <recommendedName>
        <fullName evidence="7">ATP-dependent Clp protease proteolytic subunit</fullName>
    </recommendedName>
</protein>
<reference evidence="9" key="2">
    <citation type="submission" date="2024-10" db="UniProtKB">
        <authorList>
            <consortium name="EnsemblProtists"/>
        </authorList>
    </citation>
    <scope>IDENTIFICATION</scope>
</reference>
<proteinExistence type="inferred from homology"/>
<dbReference type="GO" id="GO:0004176">
    <property type="term" value="F:ATP-dependent peptidase activity"/>
    <property type="evidence" value="ECO:0007669"/>
    <property type="project" value="InterPro"/>
</dbReference>
<dbReference type="KEGG" id="ehx:EMIHUDRAFT_356176"/>
<dbReference type="RefSeq" id="XP_005768824.1">
    <property type="nucleotide sequence ID" value="XM_005768767.1"/>
</dbReference>
<sequence length="259" mass="27379">MTLQVLPLLALGWSPIAVPPPAAAVTRGGLLIGASAAGASSGQMVDGARIGPPPDMPSMLLNQRIVYLGLPLSAQVTELIIGQLLYLQYDSSEKPITMYINSPGTTLEDGRPVGFETEAFAIADTMGYVKPPIHTLLVGKAYGLSALLLASGDKGHRSTLPYCTVMLHQPRGQMAQGQASDIAIKAREVLVNRKNALQMLSAATGQSEERLRADTNRCLYLDAQQAVDYGIVDKIIDKRQAVGVDSLAEDVAAVSRGLG</sequence>
<dbReference type="InterPro" id="IPR033135">
    <property type="entry name" value="ClpP_His_AS"/>
</dbReference>
<dbReference type="HOGENOM" id="CLU_058707_3_2_1"/>
<evidence type="ECO:0000313" key="9">
    <source>
        <dbReference type="EnsemblProtists" id="EOD16395"/>
    </source>
</evidence>
<dbReference type="GO" id="GO:0004252">
    <property type="term" value="F:serine-type endopeptidase activity"/>
    <property type="evidence" value="ECO:0007669"/>
    <property type="project" value="UniProtKB-EC"/>
</dbReference>
<dbReference type="PANTHER" id="PTHR10381:SF6">
    <property type="entry name" value="ATP-DEPENDENT CLP PROTEASE PROTEOLYTIC SUBUNIT-RELATED PROTEIN 3, CHLOROPLASTIC"/>
    <property type="match status" value="1"/>
</dbReference>
<evidence type="ECO:0000256" key="8">
    <source>
        <dbReference type="SAM" id="SignalP"/>
    </source>
</evidence>
<dbReference type="eggNOG" id="KOG0840">
    <property type="taxonomic scope" value="Eukaryota"/>
</dbReference>
<feature type="signal peptide" evidence="8">
    <location>
        <begin position="1"/>
        <end position="24"/>
    </location>
</feature>
<dbReference type="Proteomes" id="UP000013827">
    <property type="component" value="Unassembled WGS sequence"/>
</dbReference>
<keyword evidence="10" id="KW-1185">Reference proteome</keyword>
<evidence type="ECO:0000256" key="7">
    <source>
        <dbReference type="RuleBase" id="RU003567"/>
    </source>
</evidence>
<dbReference type="AlphaFoldDB" id="A0A0D3IYR0"/>
<dbReference type="InterPro" id="IPR023562">
    <property type="entry name" value="ClpP/TepA"/>
</dbReference>
<dbReference type="GeneID" id="17262555"/>
<dbReference type="EnsemblProtists" id="EOD16395">
    <property type="protein sequence ID" value="EOD16395"/>
    <property type="gene ID" value="EMIHUDRAFT_356176"/>
</dbReference>
<evidence type="ECO:0000256" key="1">
    <source>
        <dbReference type="ARBA" id="ARBA00007039"/>
    </source>
</evidence>